<dbReference type="SUPFAM" id="SSF55797">
    <property type="entry name" value="PR-1-like"/>
    <property type="match status" value="1"/>
</dbReference>
<protein>
    <submittedName>
        <fullName evidence="2">SCP domain-containing protein</fullName>
    </submittedName>
</protein>
<proteinExistence type="predicted"/>
<dbReference type="SMART" id="SM00198">
    <property type="entry name" value="SCP"/>
    <property type="match status" value="1"/>
</dbReference>
<dbReference type="PRINTS" id="PR00837">
    <property type="entry name" value="V5TPXLIKE"/>
</dbReference>
<dbReference type="Gene3D" id="3.40.33.10">
    <property type="entry name" value="CAP"/>
    <property type="match status" value="1"/>
</dbReference>
<name>A0A5K3EQZ9_MESCO</name>
<dbReference type="WBParaSite" id="MCU_002069-RA">
    <property type="protein sequence ID" value="MCU_002069-RA"/>
    <property type="gene ID" value="MCU_002069"/>
</dbReference>
<accession>A0A5K3EQZ9</accession>
<dbReference type="InterPro" id="IPR035940">
    <property type="entry name" value="CAP_sf"/>
</dbReference>
<dbReference type="InterPro" id="IPR014044">
    <property type="entry name" value="CAP_dom"/>
</dbReference>
<evidence type="ECO:0000259" key="1">
    <source>
        <dbReference type="SMART" id="SM00198"/>
    </source>
</evidence>
<dbReference type="Pfam" id="PF00188">
    <property type="entry name" value="CAP"/>
    <property type="match status" value="1"/>
</dbReference>
<dbReference type="PANTHER" id="PTHR10334">
    <property type="entry name" value="CYSTEINE-RICH SECRETORY PROTEIN-RELATED"/>
    <property type="match status" value="1"/>
</dbReference>
<reference evidence="2" key="1">
    <citation type="submission" date="2019-11" db="UniProtKB">
        <authorList>
            <consortium name="WormBaseParasite"/>
        </authorList>
    </citation>
    <scope>IDENTIFICATION</scope>
</reference>
<feature type="domain" description="SCP" evidence="1">
    <location>
        <begin position="1"/>
        <end position="80"/>
    </location>
</feature>
<dbReference type="AlphaFoldDB" id="A0A5K3EQZ9"/>
<evidence type="ECO:0000313" key="2">
    <source>
        <dbReference type="WBParaSite" id="MCU_002069-RA"/>
    </source>
</evidence>
<sequence>TGGSKPSIRNVIQSWFEEEKNYTYANNSCTGHCGGYKQMIWATSNEVGCAMKLCDRLESDMPKPVYLVACQYKPPGNICDEKPYEQGRRCSKCPVGFQCKRGQCSGK</sequence>
<dbReference type="PROSITE" id="PS01010">
    <property type="entry name" value="CRISP_2"/>
    <property type="match status" value="1"/>
</dbReference>
<organism evidence="2">
    <name type="scientific">Mesocestoides corti</name>
    <name type="common">Flatworm</name>
    <dbReference type="NCBI Taxonomy" id="53468"/>
    <lineage>
        <taxon>Eukaryota</taxon>
        <taxon>Metazoa</taxon>
        <taxon>Spiralia</taxon>
        <taxon>Lophotrochozoa</taxon>
        <taxon>Platyhelminthes</taxon>
        <taxon>Cestoda</taxon>
        <taxon>Eucestoda</taxon>
        <taxon>Cyclophyllidea</taxon>
        <taxon>Mesocestoididae</taxon>
        <taxon>Mesocestoides</taxon>
    </lineage>
</organism>
<dbReference type="InterPro" id="IPR018244">
    <property type="entry name" value="Allrgn_V5/Tpx1_CS"/>
</dbReference>
<dbReference type="InterPro" id="IPR001283">
    <property type="entry name" value="CRISP-related"/>
</dbReference>
<dbReference type="GO" id="GO:0005576">
    <property type="term" value="C:extracellular region"/>
    <property type="evidence" value="ECO:0007669"/>
    <property type="project" value="InterPro"/>
</dbReference>